<proteinExistence type="predicted"/>
<name>A0A5C5ZAA7_9BACT</name>
<dbReference type="AlphaFoldDB" id="A0A5C5ZAA7"/>
<evidence type="ECO:0000313" key="2">
    <source>
        <dbReference type="Proteomes" id="UP000315010"/>
    </source>
</evidence>
<comment type="caution">
    <text evidence="1">The sequence shown here is derived from an EMBL/GenBank/DDBJ whole genome shotgun (WGS) entry which is preliminary data.</text>
</comment>
<protein>
    <recommendedName>
        <fullName evidence="3">HNH nuclease domain-containing protein</fullName>
    </recommendedName>
</protein>
<dbReference type="Gene3D" id="1.10.30.50">
    <property type="match status" value="1"/>
</dbReference>
<accession>A0A5C5ZAA7</accession>
<organism evidence="1 2">
    <name type="scientific">Novipirellula herctigrandis</name>
    <dbReference type="NCBI Taxonomy" id="2527986"/>
    <lineage>
        <taxon>Bacteria</taxon>
        <taxon>Pseudomonadati</taxon>
        <taxon>Planctomycetota</taxon>
        <taxon>Planctomycetia</taxon>
        <taxon>Pirellulales</taxon>
        <taxon>Pirellulaceae</taxon>
        <taxon>Novipirellula</taxon>
    </lineage>
</organism>
<dbReference type="Proteomes" id="UP000315010">
    <property type="component" value="Unassembled WGS sequence"/>
</dbReference>
<gene>
    <name evidence="1" type="ORF">CA13_55220</name>
</gene>
<evidence type="ECO:0000313" key="1">
    <source>
        <dbReference type="EMBL" id="TWT84046.1"/>
    </source>
</evidence>
<keyword evidence="2" id="KW-1185">Reference proteome</keyword>
<reference evidence="1 2" key="1">
    <citation type="submission" date="2019-02" db="EMBL/GenBank/DDBJ databases">
        <title>Deep-cultivation of Planctomycetes and their phenomic and genomic characterization uncovers novel biology.</title>
        <authorList>
            <person name="Wiegand S."/>
            <person name="Jogler M."/>
            <person name="Boedeker C."/>
            <person name="Pinto D."/>
            <person name="Vollmers J."/>
            <person name="Rivas-Marin E."/>
            <person name="Kohn T."/>
            <person name="Peeters S.H."/>
            <person name="Heuer A."/>
            <person name="Rast P."/>
            <person name="Oberbeckmann S."/>
            <person name="Bunk B."/>
            <person name="Jeske O."/>
            <person name="Meyerdierks A."/>
            <person name="Storesund J.E."/>
            <person name="Kallscheuer N."/>
            <person name="Luecker S."/>
            <person name="Lage O.M."/>
            <person name="Pohl T."/>
            <person name="Merkel B.J."/>
            <person name="Hornburger P."/>
            <person name="Mueller R.-W."/>
            <person name="Bruemmer F."/>
            <person name="Labrenz M."/>
            <person name="Spormann A.M."/>
            <person name="Op Den Camp H."/>
            <person name="Overmann J."/>
            <person name="Amann R."/>
            <person name="Jetten M.S.M."/>
            <person name="Mascher T."/>
            <person name="Medema M.H."/>
            <person name="Devos D.P."/>
            <person name="Kaster A.-K."/>
            <person name="Ovreas L."/>
            <person name="Rohde M."/>
            <person name="Galperin M.Y."/>
            <person name="Jogler C."/>
        </authorList>
    </citation>
    <scope>NUCLEOTIDE SEQUENCE [LARGE SCALE GENOMIC DNA]</scope>
    <source>
        <strain evidence="1 2">CA13</strain>
    </source>
</reference>
<sequence>MRDEFSFRCVYCLIREQWGKRLGEFDLDHFEPVANSPDARLEYDNLVYSCHAWNLRKGKRRVPDPTQVLLEPSIRVHLDGRLSGLTDDARRTVAVLGLNSPNLVRWRLTWMRIIDICQKNDPELFASLMGYPDEMPDLSILTPPGNTHPEGIERSYYAQRAGGRLSDGFIVSVTTDFHAFHIKQTIAPDRLRKRESQPCCAAVRTVPGAAASGINRFGRAKRRRLLHCVGKTPCH</sequence>
<dbReference type="EMBL" id="SJPJ01000001">
    <property type="protein sequence ID" value="TWT84046.1"/>
    <property type="molecule type" value="Genomic_DNA"/>
</dbReference>
<evidence type="ECO:0008006" key="3">
    <source>
        <dbReference type="Google" id="ProtNLM"/>
    </source>
</evidence>